<organism evidence="2 3">
    <name type="scientific">Reticulibacter mediterranei</name>
    <dbReference type="NCBI Taxonomy" id="2778369"/>
    <lineage>
        <taxon>Bacteria</taxon>
        <taxon>Bacillati</taxon>
        <taxon>Chloroflexota</taxon>
        <taxon>Ktedonobacteria</taxon>
        <taxon>Ktedonobacterales</taxon>
        <taxon>Reticulibacteraceae</taxon>
        <taxon>Reticulibacter</taxon>
    </lineage>
</organism>
<feature type="compositionally biased region" description="Polar residues" evidence="1">
    <location>
        <begin position="7"/>
        <end position="17"/>
    </location>
</feature>
<evidence type="ECO:0000313" key="2">
    <source>
        <dbReference type="EMBL" id="GHP00141.1"/>
    </source>
</evidence>
<dbReference type="RefSeq" id="WP_220210719.1">
    <property type="nucleotide sequence ID" value="NZ_BNJK01000002.1"/>
</dbReference>
<gene>
    <name evidence="2" type="ORF">KSF_101880</name>
</gene>
<name>A0A8J3J0L4_9CHLR</name>
<proteinExistence type="predicted"/>
<evidence type="ECO:0000313" key="3">
    <source>
        <dbReference type="Proteomes" id="UP000597444"/>
    </source>
</evidence>
<keyword evidence="3" id="KW-1185">Reference proteome</keyword>
<reference evidence="2" key="1">
    <citation type="submission" date="2020-10" db="EMBL/GenBank/DDBJ databases">
        <title>Taxonomic study of unclassified bacteria belonging to the class Ktedonobacteria.</title>
        <authorList>
            <person name="Yabe S."/>
            <person name="Wang C.M."/>
            <person name="Zheng Y."/>
            <person name="Sakai Y."/>
            <person name="Cavaletti L."/>
            <person name="Monciardini P."/>
            <person name="Donadio S."/>
        </authorList>
    </citation>
    <scope>NUCLEOTIDE SEQUENCE</scope>
    <source>
        <strain evidence="2">ID150040</strain>
    </source>
</reference>
<dbReference type="AlphaFoldDB" id="A0A8J3J0L4"/>
<dbReference type="EMBL" id="BNJK01000002">
    <property type="protein sequence ID" value="GHP00141.1"/>
    <property type="molecule type" value="Genomic_DNA"/>
</dbReference>
<protein>
    <submittedName>
        <fullName evidence="2">Uncharacterized protein</fullName>
    </submittedName>
</protein>
<accession>A0A8J3J0L4</accession>
<dbReference type="Proteomes" id="UP000597444">
    <property type="component" value="Unassembled WGS sequence"/>
</dbReference>
<comment type="caution">
    <text evidence="2">The sequence shown here is derived from an EMBL/GenBank/DDBJ whole genome shotgun (WGS) entry which is preliminary data.</text>
</comment>
<feature type="region of interest" description="Disordered" evidence="1">
    <location>
        <begin position="1"/>
        <end position="40"/>
    </location>
</feature>
<evidence type="ECO:0000256" key="1">
    <source>
        <dbReference type="SAM" id="MobiDB-lite"/>
    </source>
</evidence>
<sequence>MEEVHNTSKLSKSNTQAREVEQQHPGPEQTAKDEGLEDELQIVEAVLPAVPRVPLGCSGGRSTSGA</sequence>